<dbReference type="InterPro" id="IPR045384">
    <property type="entry name" value="DUF6527"/>
</dbReference>
<evidence type="ECO:0000313" key="1">
    <source>
        <dbReference type="EMBL" id="GAA1772260.1"/>
    </source>
</evidence>
<proteinExistence type="predicted"/>
<name>A0ABN2L1P5_9MICO</name>
<keyword evidence="2" id="KW-1185">Reference proteome</keyword>
<sequence>MRLRRLEPTYVTYVPGELEQGRLYISMEYSTAVHLCACGCRAKAVTPLASDGWTLTFDGSVTLRPSVGNGQSPCRSHYLITRDVVEWLPPIGVAATRAAIVRDQAAAAAVRAPARSTWWKRLVDALRRRRRSRSG</sequence>
<accession>A0ABN2L1P5</accession>
<evidence type="ECO:0000313" key="2">
    <source>
        <dbReference type="Proteomes" id="UP001501475"/>
    </source>
</evidence>
<dbReference type="Proteomes" id="UP001501475">
    <property type="component" value="Unassembled WGS sequence"/>
</dbReference>
<dbReference type="Pfam" id="PF20137">
    <property type="entry name" value="BubE"/>
    <property type="match status" value="1"/>
</dbReference>
<organism evidence="1 2">
    <name type="scientific">Nostocoides vanveenii</name>
    <dbReference type="NCBI Taxonomy" id="330835"/>
    <lineage>
        <taxon>Bacteria</taxon>
        <taxon>Bacillati</taxon>
        <taxon>Actinomycetota</taxon>
        <taxon>Actinomycetes</taxon>
        <taxon>Micrococcales</taxon>
        <taxon>Intrasporangiaceae</taxon>
        <taxon>Nostocoides</taxon>
    </lineage>
</organism>
<protein>
    <submittedName>
        <fullName evidence="1">Uncharacterized protein</fullName>
    </submittedName>
</protein>
<comment type="caution">
    <text evidence="1">The sequence shown here is derived from an EMBL/GenBank/DDBJ whole genome shotgun (WGS) entry which is preliminary data.</text>
</comment>
<reference evidence="1 2" key="1">
    <citation type="journal article" date="2019" name="Int. J. Syst. Evol. Microbiol.">
        <title>The Global Catalogue of Microorganisms (GCM) 10K type strain sequencing project: providing services to taxonomists for standard genome sequencing and annotation.</title>
        <authorList>
            <consortium name="The Broad Institute Genomics Platform"/>
            <consortium name="The Broad Institute Genome Sequencing Center for Infectious Disease"/>
            <person name="Wu L."/>
            <person name="Ma J."/>
        </authorList>
    </citation>
    <scope>NUCLEOTIDE SEQUENCE [LARGE SCALE GENOMIC DNA]</scope>
    <source>
        <strain evidence="1 2">JCM 15591</strain>
    </source>
</reference>
<gene>
    <name evidence="1" type="ORF">GCM10009810_32080</name>
</gene>
<dbReference type="EMBL" id="BAAAPN010000092">
    <property type="protein sequence ID" value="GAA1772260.1"/>
    <property type="molecule type" value="Genomic_DNA"/>
</dbReference>